<feature type="active site" description="Electrophile" evidence="8">
    <location>
        <position position="99"/>
    </location>
</feature>
<proteinExistence type="inferred from homology"/>
<comment type="pathway">
    <text evidence="2">Carbohydrate metabolism; erythritol degradation.</text>
</comment>
<evidence type="ECO:0000256" key="2">
    <source>
        <dbReference type="ARBA" id="ARBA00004939"/>
    </source>
</evidence>
<comment type="catalytic activity">
    <reaction evidence="8 9">
        <text>D-glyceraldehyde 3-phosphate = dihydroxyacetone phosphate</text>
        <dbReference type="Rhea" id="RHEA:18585"/>
        <dbReference type="ChEBI" id="CHEBI:57642"/>
        <dbReference type="ChEBI" id="CHEBI:59776"/>
        <dbReference type="EC" id="5.3.1.1"/>
    </reaction>
</comment>
<comment type="caution">
    <text evidence="10">The sequence shown here is derived from an EMBL/GenBank/DDBJ whole genome shotgun (WGS) entry which is preliminary data.</text>
</comment>
<evidence type="ECO:0000256" key="6">
    <source>
        <dbReference type="ARBA" id="ARBA00023152"/>
    </source>
</evidence>
<evidence type="ECO:0000313" key="11">
    <source>
        <dbReference type="Proteomes" id="UP001201701"/>
    </source>
</evidence>
<feature type="binding site" evidence="8">
    <location>
        <position position="175"/>
    </location>
    <ligand>
        <name>substrate</name>
    </ligand>
</feature>
<dbReference type="EC" id="5.3.1.1" evidence="8 9"/>
<comment type="pathway">
    <text evidence="8 9">Carbohydrate biosynthesis; gluconeogenesis.</text>
</comment>
<evidence type="ECO:0000256" key="1">
    <source>
        <dbReference type="ARBA" id="ARBA00000148"/>
    </source>
</evidence>
<evidence type="ECO:0000256" key="7">
    <source>
        <dbReference type="ARBA" id="ARBA00023235"/>
    </source>
</evidence>
<dbReference type="InterPro" id="IPR022896">
    <property type="entry name" value="TrioseP_Isoase_bac/euk"/>
</dbReference>
<dbReference type="Proteomes" id="UP001201701">
    <property type="component" value="Unassembled WGS sequence"/>
</dbReference>
<accession>A0ABS9Q8N5</accession>
<dbReference type="InterPro" id="IPR000652">
    <property type="entry name" value="Triosephosphate_isomerase"/>
</dbReference>
<evidence type="ECO:0000256" key="8">
    <source>
        <dbReference type="HAMAP-Rule" id="MF_00147"/>
    </source>
</evidence>
<feature type="binding site" evidence="8">
    <location>
        <begin position="236"/>
        <end position="237"/>
    </location>
    <ligand>
        <name>substrate</name>
    </ligand>
</feature>
<dbReference type="PROSITE" id="PS00171">
    <property type="entry name" value="TIM_1"/>
    <property type="match status" value="1"/>
</dbReference>
<evidence type="ECO:0000256" key="9">
    <source>
        <dbReference type="RuleBase" id="RU363013"/>
    </source>
</evidence>
<comment type="subcellular location">
    <subcellularLocation>
        <location evidence="8 9">Cytoplasm</location>
    </subcellularLocation>
</comment>
<dbReference type="RefSeq" id="WP_239361698.1">
    <property type="nucleotide sequence ID" value="NZ_JAKREW010000001.1"/>
</dbReference>
<dbReference type="PANTHER" id="PTHR21139:SF42">
    <property type="entry name" value="TRIOSEPHOSPHATE ISOMERASE"/>
    <property type="match status" value="1"/>
</dbReference>
<dbReference type="NCBIfam" id="TIGR00419">
    <property type="entry name" value="tim"/>
    <property type="match status" value="1"/>
</dbReference>
<protein>
    <recommendedName>
        <fullName evidence="8 9">Triosephosphate isomerase</fullName>
        <shortName evidence="8">TIM</shortName>
        <shortName evidence="8">TPI</shortName>
        <ecNumber evidence="8 9">5.3.1.1</ecNumber>
    </recommendedName>
    <alternativeName>
        <fullName evidence="8">Triose-phosphate isomerase</fullName>
    </alternativeName>
</protein>
<dbReference type="HAMAP" id="MF_00147_B">
    <property type="entry name" value="TIM_B"/>
    <property type="match status" value="1"/>
</dbReference>
<dbReference type="CDD" id="cd00311">
    <property type="entry name" value="TIM"/>
    <property type="match status" value="1"/>
</dbReference>
<comment type="function">
    <text evidence="8">Involved in the gluconeogenesis. Catalyzes stereospecifically the conversion of dihydroxyacetone phosphate (DHAP) to D-glyceraldehyde-3-phosphate (G3P).</text>
</comment>
<keyword evidence="6 8" id="KW-0324">Glycolysis</keyword>
<dbReference type="PANTHER" id="PTHR21139">
    <property type="entry name" value="TRIOSEPHOSPHATE ISOMERASE"/>
    <property type="match status" value="1"/>
</dbReference>
<dbReference type="Pfam" id="PF00121">
    <property type="entry name" value="TIM"/>
    <property type="match status" value="1"/>
</dbReference>
<keyword evidence="11" id="KW-1185">Reference proteome</keyword>
<dbReference type="GO" id="GO:0004807">
    <property type="term" value="F:triose-phosphate isomerase activity"/>
    <property type="evidence" value="ECO:0007669"/>
    <property type="project" value="UniProtKB-EC"/>
</dbReference>
<name>A0ABS9Q8N5_9HYPH</name>
<dbReference type="EMBL" id="JAKREW010000001">
    <property type="protein sequence ID" value="MCG7503771.1"/>
    <property type="molecule type" value="Genomic_DNA"/>
</dbReference>
<gene>
    <name evidence="8 10" type="primary">tpiA</name>
    <name evidence="10" type="ORF">L4923_01920</name>
</gene>
<comment type="catalytic activity">
    <reaction evidence="1">
        <text>L-erythrulose 1-phosphate = D-erythrulose 4-phosphate</text>
        <dbReference type="Rhea" id="RHEA:49588"/>
        <dbReference type="ChEBI" id="CHEBI:58002"/>
        <dbReference type="ChEBI" id="CHEBI:90796"/>
        <dbReference type="EC" id="5.3.1.33"/>
    </reaction>
</comment>
<keyword evidence="5 8" id="KW-0963">Cytoplasm</keyword>
<feature type="binding site" evidence="8">
    <location>
        <position position="215"/>
    </location>
    <ligand>
        <name>substrate</name>
    </ligand>
</feature>
<sequence length="255" mass="25878">MTPGIRPLVAGNWKMNGTGAALAELRSIGQGFMSGLDTETEALVCVPATLLSRAAEAVAGTPVKIGGEDCHAKESGAHTGDISAEMLKDAGASHVIVGHSERRTDHGEDDATVLAKAEAAWRAGLVAIICIGETRQEREQGATLDVLSKQVAGSVPASASAATAVLAYEPVWAIGTGLTPTAADVAQAHAHIRAKLAEKLGAEEAGKIRILYGGSVKPSNAVELLGVANVDGALVGGASLKAADFLGIAEAYRSL</sequence>
<evidence type="ECO:0000313" key="10">
    <source>
        <dbReference type="EMBL" id="MCG7503771.1"/>
    </source>
</evidence>
<dbReference type="Gene3D" id="3.20.20.70">
    <property type="entry name" value="Aldolase class I"/>
    <property type="match status" value="1"/>
</dbReference>
<dbReference type="InterPro" id="IPR035990">
    <property type="entry name" value="TIM_sf"/>
</dbReference>
<dbReference type="PROSITE" id="PS51440">
    <property type="entry name" value="TIM_2"/>
    <property type="match status" value="1"/>
</dbReference>
<feature type="binding site" evidence="8">
    <location>
        <begin position="12"/>
        <end position="14"/>
    </location>
    <ligand>
        <name>substrate</name>
    </ligand>
</feature>
<comment type="pathway">
    <text evidence="8 9">Carbohydrate degradation; glycolysis; D-glyceraldehyde 3-phosphate from glycerone phosphate: step 1/1.</text>
</comment>
<reference evidence="10 11" key="1">
    <citation type="submission" date="2022-02" db="EMBL/GenBank/DDBJ databases">
        <title>Draft genome sequence of Mezorhizobium retamae strain IRAMC:0171 isolated from Retama raetam nodules.</title>
        <authorList>
            <person name="Bengaied R."/>
            <person name="Sbissi I."/>
            <person name="Huber K."/>
            <person name="Ghodbane F."/>
            <person name="Nouioui I."/>
            <person name="Tarhouni M."/>
            <person name="Gtari M."/>
        </authorList>
    </citation>
    <scope>NUCLEOTIDE SEQUENCE [LARGE SCALE GENOMIC DNA]</scope>
    <source>
        <strain evidence="10 11">IRAMC:0171</strain>
    </source>
</reference>
<evidence type="ECO:0000256" key="3">
    <source>
        <dbReference type="ARBA" id="ARBA00007422"/>
    </source>
</evidence>
<keyword evidence="4 8" id="KW-0312">Gluconeogenesis</keyword>
<comment type="subunit">
    <text evidence="8 9">Homodimer.</text>
</comment>
<evidence type="ECO:0000256" key="4">
    <source>
        <dbReference type="ARBA" id="ARBA00022432"/>
    </source>
</evidence>
<organism evidence="10 11">
    <name type="scientific">Mesorhizobium retamae</name>
    <dbReference type="NCBI Taxonomy" id="2912854"/>
    <lineage>
        <taxon>Bacteria</taxon>
        <taxon>Pseudomonadati</taxon>
        <taxon>Pseudomonadota</taxon>
        <taxon>Alphaproteobacteria</taxon>
        <taxon>Hyphomicrobiales</taxon>
        <taxon>Phyllobacteriaceae</taxon>
        <taxon>Mesorhizobium</taxon>
    </lineage>
</organism>
<dbReference type="SUPFAM" id="SSF51351">
    <property type="entry name" value="Triosephosphate isomerase (TIM)"/>
    <property type="match status" value="1"/>
</dbReference>
<dbReference type="InterPro" id="IPR013785">
    <property type="entry name" value="Aldolase_TIM"/>
</dbReference>
<keyword evidence="7 8" id="KW-0413">Isomerase</keyword>
<evidence type="ECO:0000256" key="5">
    <source>
        <dbReference type="ARBA" id="ARBA00022490"/>
    </source>
</evidence>
<dbReference type="InterPro" id="IPR020861">
    <property type="entry name" value="Triosephosphate_isomerase_AS"/>
</dbReference>
<feature type="active site" description="Proton acceptor" evidence="8">
    <location>
        <position position="169"/>
    </location>
</feature>
<comment type="similarity">
    <text evidence="3 8 9">Belongs to the triosephosphate isomerase family.</text>
</comment>